<feature type="region of interest" description="Disordered" evidence="1">
    <location>
        <begin position="259"/>
        <end position="288"/>
    </location>
</feature>
<proteinExistence type="predicted"/>
<protein>
    <submittedName>
        <fullName evidence="2">Uncharacterized protein</fullName>
    </submittedName>
</protein>
<evidence type="ECO:0000313" key="3">
    <source>
        <dbReference type="Proteomes" id="UP001519460"/>
    </source>
</evidence>
<reference evidence="2 3" key="1">
    <citation type="journal article" date="2023" name="Sci. Data">
        <title>Genome assembly of the Korean intertidal mud-creeper Batillaria attramentaria.</title>
        <authorList>
            <person name="Patra A.K."/>
            <person name="Ho P.T."/>
            <person name="Jun S."/>
            <person name="Lee S.J."/>
            <person name="Kim Y."/>
            <person name="Won Y.J."/>
        </authorList>
    </citation>
    <scope>NUCLEOTIDE SEQUENCE [LARGE SCALE GENOMIC DNA]</scope>
    <source>
        <strain evidence="2">Wonlab-2016</strain>
    </source>
</reference>
<feature type="compositionally biased region" description="Polar residues" evidence="1">
    <location>
        <begin position="391"/>
        <end position="405"/>
    </location>
</feature>
<feature type="compositionally biased region" description="Low complexity" evidence="1">
    <location>
        <begin position="274"/>
        <end position="288"/>
    </location>
</feature>
<feature type="region of interest" description="Disordered" evidence="1">
    <location>
        <begin position="391"/>
        <end position="414"/>
    </location>
</feature>
<name>A0ABD0J9K4_9CAEN</name>
<dbReference type="Proteomes" id="UP001519460">
    <property type="component" value="Unassembled WGS sequence"/>
</dbReference>
<gene>
    <name evidence="2" type="ORF">BaRGS_00037264</name>
</gene>
<evidence type="ECO:0000313" key="2">
    <source>
        <dbReference type="EMBL" id="KAK7466656.1"/>
    </source>
</evidence>
<sequence length="507" mass="56951">MPTQRKILRRFRKINQRQVEYIRSHTISLYQNRIPMSSAENLGKTKPRQTESPQAVSPRVLSWRHDNMPETLRLREEDESVPWWSRTSRDEDDVERTIANLGLSPEGRWSSPTDLTHPLDPFTSRYIHGKLDPVEQHVQGVTDAIQVARQKLANTHQFLQQSKQKRDATVDKLRNIPKDPSDWFIDVCRRGVVVPLRRTFPEDDRCEEVKTEAKKRLMLQFGIDEGVFPTKLIVKEITVQQNDSESDFAAGENRASSKIKFADEQPQCSSSVDSTAPRSTPSSRSLLQYSSSESKSVFQCDSDSSGKIATGTRKIPGFYLEISEDDPLVVSFGGKDQFKCAAGPVTSSSCFSDKGQSNAAVSSSDSQLTTEECSSSSLELDSLHFSATNTERSSIKNAKRTNTPRPASHAGRLATETTETVSDVLATNTRTSKKAVVTETSDERVCVKGHFVELPNEDLLHFTVFIFKEKTADESQDTVALSGSYIRKMLTTDKSLRWRFSHVSGEF</sequence>
<keyword evidence="3" id="KW-1185">Reference proteome</keyword>
<dbReference type="AlphaFoldDB" id="A0ABD0J9K4"/>
<organism evidence="2 3">
    <name type="scientific">Batillaria attramentaria</name>
    <dbReference type="NCBI Taxonomy" id="370345"/>
    <lineage>
        <taxon>Eukaryota</taxon>
        <taxon>Metazoa</taxon>
        <taxon>Spiralia</taxon>
        <taxon>Lophotrochozoa</taxon>
        <taxon>Mollusca</taxon>
        <taxon>Gastropoda</taxon>
        <taxon>Caenogastropoda</taxon>
        <taxon>Sorbeoconcha</taxon>
        <taxon>Cerithioidea</taxon>
        <taxon>Batillariidae</taxon>
        <taxon>Batillaria</taxon>
    </lineage>
</organism>
<dbReference type="EMBL" id="JACVVK020000552">
    <property type="protein sequence ID" value="KAK7466656.1"/>
    <property type="molecule type" value="Genomic_DNA"/>
</dbReference>
<accession>A0ABD0J9K4</accession>
<evidence type="ECO:0000256" key="1">
    <source>
        <dbReference type="SAM" id="MobiDB-lite"/>
    </source>
</evidence>
<comment type="caution">
    <text evidence="2">The sequence shown here is derived from an EMBL/GenBank/DDBJ whole genome shotgun (WGS) entry which is preliminary data.</text>
</comment>